<evidence type="ECO:0000313" key="8">
    <source>
        <dbReference type="Proteomes" id="UP001165296"/>
    </source>
</evidence>
<evidence type="ECO:0000256" key="4">
    <source>
        <dbReference type="SAM" id="SignalP"/>
    </source>
</evidence>
<dbReference type="InterPro" id="IPR054418">
    <property type="entry name" value="MQNX/HUTI_composite_N"/>
</dbReference>
<feature type="domain" description="Amidohydrolase 3" evidence="5">
    <location>
        <begin position="71"/>
        <end position="544"/>
    </location>
</feature>
<keyword evidence="3" id="KW-0862">Zinc</keyword>
<dbReference type="SUPFAM" id="SSF51556">
    <property type="entry name" value="Metallo-dependent hydrolases"/>
    <property type="match status" value="1"/>
</dbReference>
<dbReference type="Gene3D" id="3.20.20.140">
    <property type="entry name" value="Metal-dependent hydrolases"/>
    <property type="match status" value="1"/>
</dbReference>
<keyword evidence="2" id="KW-0378">Hydrolase</keyword>
<keyword evidence="8" id="KW-1185">Reference proteome</keyword>
<sequence>MTPLLRSFLLLPLLGFAACTTRQPADLLVYNATVYTVDSTFSQTQAFAVRDGKFVAVGPAAELRQQFEAKQEVDAQGRFVYPGFYDAHCHFYRYALGLRDADLVGTTSWDEVVQKLQQHRQQFPQAAWVTGRGWDQNDWADKQFPTKDALDKLFPNVPVFIIRVDGHAALVNQKALDMAGVTAATPISGGTITKAANGQLTGLLVDNAVDLVSGKIPEPTADEANTLLLQAQQLCLAVGLTSLADAGLDKSNIDRLEALQKQSKLKLRLYAMLNPTAANKDFYLKNGPVFQDRLTVNSFKVYADGALGSRGACLVEPYADRPKETGFLLSTEKEYRALAKELAASKFQMNTHAIGDSANRIILNIYGEALQGRKDRRWRIEHAQVITPADMPKFGQFGIVPSVQPTHATSDMYWAGERLGASRLKTAYAYEELRKQYGQVAIGSDFPVEDINPLFGFHSAVARQDAKNYPNGGFQMENALSRPNALRGMTTWAAYAAFEDKQKGSIKPGMAADFVVLDKDLLKAPAAELRGAQVQQTWIAGEKLYQRK</sequence>
<dbReference type="EMBL" id="JAJADR010000002">
    <property type="protein sequence ID" value="MCB2407833.1"/>
    <property type="molecule type" value="Genomic_DNA"/>
</dbReference>
<feature type="domain" description="Aminodeoxyfutalosine deaminase/Imidazolonepropionase-like composite" evidence="6">
    <location>
        <begin position="46"/>
        <end position="67"/>
    </location>
</feature>
<evidence type="ECO:0000313" key="7">
    <source>
        <dbReference type="EMBL" id="MCB2407833.1"/>
    </source>
</evidence>
<comment type="caution">
    <text evidence="7">The sequence shown here is derived from an EMBL/GenBank/DDBJ whole genome shotgun (WGS) entry which is preliminary data.</text>
</comment>
<dbReference type="InterPro" id="IPR033932">
    <property type="entry name" value="YtcJ-like"/>
</dbReference>
<dbReference type="PROSITE" id="PS51257">
    <property type="entry name" value="PROKAR_LIPOPROTEIN"/>
    <property type="match status" value="1"/>
</dbReference>
<feature type="signal peptide" evidence="4">
    <location>
        <begin position="1"/>
        <end position="17"/>
    </location>
</feature>
<accession>A0ABS8AP83</accession>
<organism evidence="7 8">
    <name type="scientific">Hymenobacter lucidus</name>
    <dbReference type="NCBI Taxonomy" id="2880930"/>
    <lineage>
        <taxon>Bacteria</taxon>
        <taxon>Pseudomonadati</taxon>
        <taxon>Bacteroidota</taxon>
        <taxon>Cytophagia</taxon>
        <taxon>Cytophagales</taxon>
        <taxon>Hymenobacteraceae</taxon>
        <taxon>Hymenobacter</taxon>
    </lineage>
</organism>
<dbReference type="Gene3D" id="3.10.310.70">
    <property type="match status" value="1"/>
</dbReference>
<protein>
    <submittedName>
        <fullName evidence="7">Amidohydrolase</fullName>
    </submittedName>
</protein>
<dbReference type="InterPro" id="IPR011059">
    <property type="entry name" value="Metal-dep_hydrolase_composite"/>
</dbReference>
<dbReference type="Proteomes" id="UP001165296">
    <property type="component" value="Unassembled WGS sequence"/>
</dbReference>
<dbReference type="PANTHER" id="PTHR22642">
    <property type="entry name" value="IMIDAZOLONEPROPIONASE"/>
    <property type="match status" value="1"/>
</dbReference>
<evidence type="ECO:0000256" key="3">
    <source>
        <dbReference type="ARBA" id="ARBA00022833"/>
    </source>
</evidence>
<dbReference type="Gene3D" id="2.30.40.10">
    <property type="entry name" value="Urease, subunit C, domain 1"/>
    <property type="match status" value="1"/>
</dbReference>
<name>A0ABS8AP83_9BACT</name>
<keyword evidence="1" id="KW-0479">Metal-binding</keyword>
<dbReference type="CDD" id="cd01300">
    <property type="entry name" value="YtcJ_like"/>
    <property type="match status" value="1"/>
</dbReference>
<dbReference type="InterPro" id="IPR032466">
    <property type="entry name" value="Metal_Hydrolase"/>
</dbReference>
<evidence type="ECO:0000256" key="1">
    <source>
        <dbReference type="ARBA" id="ARBA00022723"/>
    </source>
</evidence>
<keyword evidence="4" id="KW-0732">Signal</keyword>
<reference evidence="7" key="1">
    <citation type="submission" date="2021-10" db="EMBL/GenBank/DDBJ databases">
        <authorList>
            <person name="Dean J.D."/>
            <person name="Kim M.K."/>
            <person name="Newey C.N."/>
            <person name="Stoker T.S."/>
            <person name="Thompson D.W."/>
            <person name="Grose J.H."/>
        </authorList>
    </citation>
    <scope>NUCLEOTIDE SEQUENCE</scope>
    <source>
        <strain evidence="7">BT178</strain>
    </source>
</reference>
<evidence type="ECO:0000256" key="2">
    <source>
        <dbReference type="ARBA" id="ARBA00022801"/>
    </source>
</evidence>
<feature type="chain" id="PRO_5045679457" evidence="4">
    <location>
        <begin position="18"/>
        <end position="548"/>
    </location>
</feature>
<dbReference type="SUPFAM" id="SSF51338">
    <property type="entry name" value="Composite domain of metallo-dependent hydrolases"/>
    <property type="match status" value="1"/>
</dbReference>
<dbReference type="Pfam" id="PF07969">
    <property type="entry name" value="Amidohydro_3"/>
    <property type="match status" value="1"/>
</dbReference>
<dbReference type="PANTHER" id="PTHR22642:SF2">
    <property type="entry name" value="PROTEIN LONG AFTER FAR-RED 3"/>
    <property type="match status" value="1"/>
</dbReference>
<evidence type="ECO:0000259" key="5">
    <source>
        <dbReference type="Pfam" id="PF07969"/>
    </source>
</evidence>
<dbReference type="Pfam" id="PF22039">
    <property type="entry name" value="HUTI_composite_bact"/>
    <property type="match status" value="1"/>
</dbReference>
<dbReference type="RefSeq" id="WP_226174113.1">
    <property type="nucleotide sequence ID" value="NZ_JAJADR010000002.1"/>
</dbReference>
<dbReference type="InterPro" id="IPR013108">
    <property type="entry name" value="Amidohydro_3"/>
</dbReference>
<gene>
    <name evidence="7" type="ORF">LGH74_07585</name>
</gene>
<evidence type="ECO:0000259" key="6">
    <source>
        <dbReference type="Pfam" id="PF22039"/>
    </source>
</evidence>
<proteinExistence type="predicted"/>